<protein>
    <recommendedName>
        <fullName evidence="3">CCHC-type domain-containing protein</fullName>
    </recommendedName>
</protein>
<evidence type="ECO:0000256" key="2">
    <source>
        <dbReference type="SAM" id="MobiDB-lite"/>
    </source>
</evidence>
<feature type="domain" description="CCHC-type" evidence="3">
    <location>
        <begin position="385"/>
        <end position="399"/>
    </location>
</feature>
<dbReference type="EMBL" id="CAJOBI010027248">
    <property type="protein sequence ID" value="CAF4252379.1"/>
    <property type="molecule type" value="Genomic_DNA"/>
</dbReference>
<dbReference type="PROSITE" id="PS50158">
    <property type="entry name" value="ZF_CCHC"/>
    <property type="match status" value="1"/>
</dbReference>
<sequence>MNDKQVNQSIVGNTNDENNDKEINEEIINFMECRKSGSKLKKQLTSTSNYDDEFYMNDDNINPFVLISNGNKRKQRINANNKETMNTADDNELERRIQKVTNGNGGRLFINSKNKAQNYNNTRPNGENNNNISHLNPINDKNEYDYPAAGHDDSAMMNHFHTAKSNQPLDRNTKSVAPNKNNYSGKDNDVYISQQALHFAPEQHLPSIHIKCTPKLTDHSKGKEIVKALLTHIEKDLRKINKYYENPIGFEYWYMDKTGDLVCHAKDIELFVYLCDTRNYPNMVALTELSPSKPKHLPCKRSLIMKYVPNYITIDEIQSEVNLQIDTLFNIEELNGSKTTKNRHVRIEIKSLMEYEKLLKQGGMTIDGHLIEIYEFLAPPKLLLCSKCNEPGHLRKYCKLGYDVCKRCGDDRSNGNHIECKISCHRCKENHLSTDYKCQFLIEYRRSLLYQLKQKSYLLPPNVKLFIPTECRTEGDRYNNIVSNKIPLVNTTSNIISHKNDQLQQTTFNIKSHNWPLIDKNSNTPKISTQDINIWKELEAKQDEIKKLRNEINHKIKCSQAKYDEKTKKIKSILLVLSQQIKNQNDNIERCFKMLQTCIPLFSTTLMMFQKLTPECNDNDKNKLNDNYNEKSQYIQHIKNTLELLNEQNHLIITHQKSLQNSIDQQGQILTKAIDDVYADFDSSQSLDNE</sequence>
<proteinExistence type="predicted"/>
<dbReference type="EMBL" id="CAJNRE010021524">
    <property type="protein sequence ID" value="CAF2259339.1"/>
    <property type="molecule type" value="Genomic_DNA"/>
</dbReference>
<organism evidence="4 6">
    <name type="scientific">Rotaria magnacalcarata</name>
    <dbReference type="NCBI Taxonomy" id="392030"/>
    <lineage>
        <taxon>Eukaryota</taxon>
        <taxon>Metazoa</taxon>
        <taxon>Spiralia</taxon>
        <taxon>Gnathifera</taxon>
        <taxon>Rotifera</taxon>
        <taxon>Eurotatoria</taxon>
        <taxon>Bdelloidea</taxon>
        <taxon>Philodinida</taxon>
        <taxon>Philodinidae</taxon>
        <taxon>Rotaria</taxon>
    </lineage>
</organism>
<dbReference type="InterPro" id="IPR001878">
    <property type="entry name" value="Znf_CCHC"/>
</dbReference>
<gene>
    <name evidence="4" type="ORF">MBJ925_LOCUS38460</name>
    <name evidence="5" type="ORF">SMN809_LOCUS24058</name>
</gene>
<dbReference type="Proteomes" id="UP000676336">
    <property type="component" value="Unassembled WGS sequence"/>
</dbReference>
<dbReference type="AlphaFoldDB" id="A0A817AGV0"/>
<feature type="region of interest" description="Disordered" evidence="2">
    <location>
        <begin position="165"/>
        <end position="185"/>
    </location>
</feature>
<keyword evidence="1" id="KW-0862">Zinc</keyword>
<evidence type="ECO:0000259" key="3">
    <source>
        <dbReference type="PROSITE" id="PS50158"/>
    </source>
</evidence>
<name>A0A817AGV0_9BILA</name>
<evidence type="ECO:0000313" key="6">
    <source>
        <dbReference type="Proteomes" id="UP000663824"/>
    </source>
</evidence>
<comment type="caution">
    <text evidence="4">The sequence shown here is derived from an EMBL/GenBank/DDBJ whole genome shotgun (WGS) entry which is preliminary data.</text>
</comment>
<evidence type="ECO:0000313" key="5">
    <source>
        <dbReference type="EMBL" id="CAF4252379.1"/>
    </source>
</evidence>
<accession>A0A817AGV0</accession>
<evidence type="ECO:0000313" key="4">
    <source>
        <dbReference type="EMBL" id="CAF2259339.1"/>
    </source>
</evidence>
<dbReference type="GO" id="GO:0008270">
    <property type="term" value="F:zinc ion binding"/>
    <property type="evidence" value="ECO:0007669"/>
    <property type="project" value="UniProtKB-KW"/>
</dbReference>
<evidence type="ECO:0000256" key="1">
    <source>
        <dbReference type="PROSITE-ProRule" id="PRU00047"/>
    </source>
</evidence>
<keyword evidence="1" id="KW-0863">Zinc-finger</keyword>
<dbReference type="GO" id="GO:0003676">
    <property type="term" value="F:nucleic acid binding"/>
    <property type="evidence" value="ECO:0007669"/>
    <property type="project" value="InterPro"/>
</dbReference>
<dbReference type="Proteomes" id="UP000663824">
    <property type="component" value="Unassembled WGS sequence"/>
</dbReference>
<reference evidence="4" key="1">
    <citation type="submission" date="2021-02" db="EMBL/GenBank/DDBJ databases">
        <authorList>
            <person name="Nowell W R."/>
        </authorList>
    </citation>
    <scope>NUCLEOTIDE SEQUENCE</scope>
</reference>
<keyword evidence="1" id="KW-0479">Metal-binding</keyword>